<evidence type="ECO:0000259" key="5">
    <source>
        <dbReference type="PROSITE" id="PS50821"/>
    </source>
</evidence>
<dbReference type="SMART" id="SM00950">
    <property type="entry name" value="Piwi"/>
    <property type="match status" value="1"/>
</dbReference>
<feature type="transmembrane region" description="Helical" evidence="4">
    <location>
        <begin position="43"/>
        <end position="68"/>
    </location>
</feature>
<dbReference type="Pfam" id="PF02170">
    <property type="entry name" value="PAZ"/>
    <property type="match status" value="1"/>
</dbReference>
<evidence type="ECO:0000313" key="8">
    <source>
        <dbReference type="Proteomes" id="UP000734854"/>
    </source>
</evidence>
<comment type="caution">
    <text evidence="7">The sequence shown here is derived from an EMBL/GenBank/DDBJ whole genome shotgun (WGS) entry which is preliminary data.</text>
</comment>
<dbReference type="Gene3D" id="3.30.420.10">
    <property type="entry name" value="Ribonuclease H-like superfamily/Ribonuclease H"/>
    <property type="match status" value="1"/>
</dbReference>
<feature type="compositionally biased region" description="Low complexity" evidence="3">
    <location>
        <begin position="451"/>
        <end position="462"/>
    </location>
</feature>
<proteinExistence type="inferred from homology"/>
<dbReference type="CDD" id="cd02846">
    <property type="entry name" value="PAZ_argonaute_like"/>
    <property type="match status" value="1"/>
</dbReference>
<feature type="region of interest" description="Disordered" evidence="3">
    <location>
        <begin position="449"/>
        <end position="472"/>
    </location>
</feature>
<dbReference type="GO" id="GO:0031047">
    <property type="term" value="P:regulatory ncRNA-mediated gene silencing"/>
    <property type="evidence" value="ECO:0007669"/>
    <property type="project" value="UniProtKB-KW"/>
</dbReference>
<feature type="region of interest" description="Disordered" evidence="3">
    <location>
        <begin position="330"/>
        <end position="367"/>
    </location>
</feature>
<evidence type="ECO:0000256" key="1">
    <source>
        <dbReference type="ARBA" id="ARBA00008201"/>
    </source>
</evidence>
<feature type="transmembrane region" description="Helical" evidence="4">
    <location>
        <begin position="128"/>
        <end position="149"/>
    </location>
</feature>
<evidence type="ECO:0000256" key="4">
    <source>
        <dbReference type="SAM" id="Phobius"/>
    </source>
</evidence>
<dbReference type="SUPFAM" id="SSF53098">
    <property type="entry name" value="Ribonuclease H-like"/>
    <property type="match status" value="1"/>
</dbReference>
<feature type="transmembrane region" description="Helical" evidence="4">
    <location>
        <begin position="195"/>
        <end position="217"/>
    </location>
</feature>
<dbReference type="Pfam" id="PF16488">
    <property type="entry name" value="ArgoL2"/>
    <property type="match status" value="1"/>
</dbReference>
<dbReference type="GO" id="GO:0003723">
    <property type="term" value="F:RNA binding"/>
    <property type="evidence" value="ECO:0007669"/>
    <property type="project" value="InterPro"/>
</dbReference>
<sequence length="1188" mass="131468">MAPTSKADRKAALDAAAWMFNIVTSVGIIMVNKALMATHHFTFATTLTGLHFATTTVLTVVFRFALAITIKATKLSILVVLLGVGICTITDVSVNTRGLISATIAVWGTSLQQYYVHFLQKKYSLGSFNLLGHTAPAQAASLLIVGPFVDYRLTNKRVDTFDYNVTTVFFIVLSCTIAVGTNLSQFICIGRFTAVSFQVIGHMKTILVLILGFFLFGREGLNLHVIFGMILAVLGMIWYGNASSKPGGKERRPSYPLPVDKSSKHGLLAEPGDHNDKGSSLDRSACCFKLPALISGRLLVTSSDVQAIPVCFLFTCSLKTDKMDPQVKPDPDNIENLPPPPSIPPNVNPMKATKPKRTPMARPGIGKKGNAVQLLTNHFKVALKYEDDRPVDGKGVGRKVIDKLHQTYDTELGKKDFAYDGEKSLFTLGALPQVNNEFTVVLEDLSSNRIPGNGNAGNNSPGESDHKRARRPKHTKTFKVLLSFAAKIPMKSIAAALKGNETENSQEALRVLDIILRQHASKQGCLLVRQSFFHNNPKSFTDIGGGVMGCRGFHSSFRTSQGGLSLNIVVDFLLANQNVKNPNQLDWNKVGTGLASSRWQICFLLLFTLKLRNGNDGNGNSDTVEVTVYDYFVRHRRMQLSYSADFPCLNVGKPKRPTYVPLELCSLVSLQRYTKSLSTFQRAALVEKSRQKPQERMSVLSEALRNNNYDADPLLRASGVSIATNFTQVEGRVLQPPRLKVGNGEDFMPSRGRWNFNQKKLIEPSQVNRWAVVNFSARCDISSLIRDMLKCANMKGISMEEPFQHFFEESPSMRRAPPVARVEDMFQQVKQNLPGAPKFLLCILAERKNSDIYGPWKRKCLAEFGIVSQCIAPTRVNDQYLTNVLLKINAKMGGINSYLSIERSSNIPLVSDTPTIILGMDVSHGSPGHSDIPSIAAVVSSRQWPSISRYRASVRTQSPKVEMIDSLFKPVGEKDDSGIIRELLVDFYTSSGKRKPENIIIFRDGVSESQFIQVLNIELDQIIEACKFLDEQWSPKFTLIIAQKNHHTKFFLPNSPDNVQPGTVIDNKICHPRNYDFYMCAHAGMIGTTRPTHYHVLMDEIGFSADALQELVHSLSYVYQRSTTAISVVAPICYAHLAAAQIGQFVKFEDLSDSSSSQGGQQHTAPGAVPVPELPRLHENVSSSMFFC</sequence>
<dbReference type="InterPro" id="IPR036085">
    <property type="entry name" value="PAZ_dom_sf"/>
</dbReference>
<keyword evidence="4" id="KW-1133">Transmembrane helix</keyword>
<dbReference type="SUPFAM" id="SSF101690">
    <property type="entry name" value="PAZ domain"/>
    <property type="match status" value="1"/>
</dbReference>
<dbReference type="InterPro" id="IPR003100">
    <property type="entry name" value="PAZ_dom"/>
</dbReference>
<dbReference type="Gene3D" id="3.40.50.2300">
    <property type="match status" value="1"/>
</dbReference>
<feature type="transmembrane region" description="Helical" evidence="4">
    <location>
        <begin position="161"/>
        <end position="183"/>
    </location>
</feature>
<dbReference type="InterPro" id="IPR032472">
    <property type="entry name" value="ArgoL2"/>
</dbReference>
<feature type="transmembrane region" description="Helical" evidence="4">
    <location>
        <begin position="223"/>
        <end position="242"/>
    </location>
</feature>
<comment type="similarity">
    <text evidence="1">Belongs to the argonaute family. Ago subfamily.</text>
</comment>
<dbReference type="Pfam" id="PF16487">
    <property type="entry name" value="ArgoMid"/>
    <property type="match status" value="1"/>
</dbReference>
<feature type="compositionally biased region" description="Low complexity" evidence="3">
    <location>
        <begin position="1153"/>
        <end position="1162"/>
    </location>
</feature>
<dbReference type="InterPro" id="IPR032473">
    <property type="entry name" value="Argonaute_Mid_dom"/>
</dbReference>
<dbReference type="InterPro" id="IPR012337">
    <property type="entry name" value="RNaseH-like_sf"/>
</dbReference>
<dbReference type="Gene3D" id="2.170.260.10">
    <property type="entry name" value="paz domain"/>
    <property type="match status" value="1"/>
</dbReference>
<dbReference type="Pfam" id="PF03151">
    <property type="entry name" value="TPT"/>
    <property type="match status" value="1"/>
</dbReference>
<protein>
    <submittedName>
        <fullName evidence="7">Uncharacterized protein</fullName>
    </submittedName>
</protein>
<dbReference type="PROSITE" id="PS50821">
    <property type="entry name" value="PAZ"/>
    <property type="match status" value="1"/>
</dbReference>
<dbReference type="InterPro" id="IPR032474">
    <property type="entry name" value="Argonaute_N"/>
</dbReference>
<dbReference type="InterPro" id="IPR004853">
    <property type="entry name" value="Sugar_P_trans_dom"/>
</dbReference>
<organism evidence="7 8">
    <name type="scientific">Zingiber officinale</name>
    <name type="common">Ginger</name>
    <name type="synonym">Amomum zingiber</name>
    <dbReference type="NCBI Taxonomy" id="94328"/>
    <lineage>
        <taxon>Eukaryota</taxon>
        <taxon>Viridiplantae</taxon>
        <taxon>Streptophyta</taxon>
        <taxon>Embryophyta</taxon>
        <taxon>Tracheophyta</taxon>
        <taxon>Spermatophyta</taxon>
        <taxon>Magnoliopsida</taxon>
        <taxon>Liliopsida</taxon>
        <taxon>Zingiberales</taxon>
        <taxon>Zingiberaceae</taxon>
        <taxon>Zingiber</taxon>
    </lineage>
</organism>
<accession>A0A8J5HTE4</accession>
<evidence type="ECO:0000256" key="2">
    <source>
        <dbReference type="ARBA" id="ARBA00023158"/>
    </source>
</evidence>
<feature type="domain" description="Piwi" evidence="6">
    <location>
        <begin position="839"/>
        <end position="1147"/>
    </location>
</feature>
<feature type="transmembrane region" description="Helical" evidence="4">
    <location>
        <begin position="12"/>
        <end position="31"/>
    </location>
</feature>
<keyword evidence="8" id="KW-1185">Reference proteome</keyword>
<dbReference type="Pfam" id="PF08699">
    <property type="entry name" value="ArgoL1"/>
    <property type="match status" value="1"/>
</dbReference>
<gene>
    <name evidence="7" type="ORF">ZIOFF_009019</name>
</gene>
<evidence type="ECO:0000256" key="3">
    <source>
        <dbReference type="SAM" id="MobiDB-lite"/>
    </source>
</evidence>
<feature type="domain" description="PAZ" evidence="5">
    <location>
        <begin position="568"/>
        <end position="669"/>
    </location>
</feature>
<feature type="region of interest" description="Disordered" evidence="3">
    <location>
        <begin position="1153"/>
        <end position="1173"/>
    </location>
</feature>
<evidence type="ECO:0000259" key="6">
    <source>
        <dbReference type="PROSITE" id="PS50822"/>
    </source>
</evidence>
<dbReference type="SMART" id="SM01163">
    <property type="entry name" value="DUF1785"/>
    <property type="match status" value="1"/>
</dbReference>
<dbReference type="PROSITE" id="PS50822">
    <property type="entry name" value="PIWI"/>
    <property type="match status" value="1"/>
</dbReference>
<dbReference type="EMBL" id="JACMSC010000003">
    <property type="protein sequence ID" value="KAG6526932.1"/>
    <property type="molecule type" value="Genomic_DNA"/>
</dbReference>
<dbReference type="PANTHER" id="PTHR22891">
    <property type="entry name" value="EUKARYOTIC TRANSLATION INITIATION FACTOR 2C"/>
    <property type="match status" value="1"/>
</dbReference>
<dbReference type="InterPro" id="IPR014811">
    <property type="entry name" value="ArgoL1"/>
</dbReference>
<dbReference type="FunFam" id="3.30.420.10:FF:000091">
    <property type="entry name" value="Protein argonaute 3"/>
    <property type="match status" value="1"/>
</dbReference>
<dbReference type="Pfam" id="PF02171">
    <property type="entry name" value="Piwi"/>
    <property type="match status" value="1"/>
</dbReference>
<feature type="transmembrane region" description="Helical" evidence="4">
    <location>
        <begin position="75"/>
        <end position="92"/>
    </location>
</feature>
<dbReference type="Pfam" id="PF16486">
    <property type="entry name" value="ArgoN"/>
    <property type="match status" value="1"/>
</dbReference>
<evidence type="ECO:0000313" key="7">
    <source>
        <dbReference type="EMBL" id="KAG6526932.1"/>
    </source>
</evidence>
<dbReference type="InterPro" id="IPR003165">
    <property type="entry name" value="Piwi"/>
</dbReference>
<reference evidence="7 8" key="1">
    <citation type="submission" date="2020-08" db="EMBL/GenBank/DDBJ databases">
        <title>Plant Genome Project.</title>
        <authorList>
            <person name="Zhang R.-G."/>
        </authorList>
    </citation>
    <scope>NUCLEOTIDE SEQUENCE [LARGE SCALE GENOMIC DNA]</scope>
    <source>
        <tissue evidence="7">Rhizome</tissue>
    </source>
</reference>
<dbReference type="InterPro" id="IPR036397">
    <property type="entry name" value="RNaseH_sf"/>
</dbReference>
<dbReference type="AlphaFoldDB" id="A0A8J5HTE4"/>
<keyword evidence="4" id="KW-0472">Membrane</keyword>
<name>A0A8J5HTE4_ZINOF</name>
<feature type="compositionally biased region" description="Pro residues" evidence="3">
    <location>
        <begin position="337"/>
        <end position="347"/>
    </location>
</feature>
<keyword evidence="2" id="KW-0943">RNA-mediated gene silencing</keyword>
<dbReference type="InterPro" id="IPR045246">
    <property type="entry name" value="Piwi_ago-like"/>
</dbReference>
<dbReference type="CDD" id="cd04657">
    <property type="entry name" value="Piwi_ago-like"/>
    <property type="match status" value="1"/>
</dbReference>
<dbReference type="Proteomes" id="UP000734854">
    <property type="component" value="Unassembled WGS sequence"/>
</dbReference>
<keyword evidence="4" id="KW-0812">Transmembrane</keyword>